<dbReference type="Gene3D" id="3.40.630.30">
    <property type="match status" value="1"/>
</dbReference>
<dbReference type="EMBL" id="JBHRTB010000010">
    <property type="protein sequence ID" value="MFC3142910.1"/>
    <property type="molecule type" value="Genomic_DNA"/>
</dbReference>
<dbReference type="GO" id="GO:0016746">
    <property type="term" value="F:acyltransferase activity"/>
    <property type="evidence" value="ECO:0007669"/>
    <property type="project" value="UniProtKB-KW"/>
</dbReference>
<dbReference type="Pfam" id="PF00583">
    <property type="entry name" value="Acetyltransf_1"/>
    <property type="match status" value="1"/>
</dbReference>
<keyword evidence="5" id="KW-1185">Reference proteome</keyword>
<evidence type="ECO:0000313" key="4">
    <source>
        <dbReference type="EMBL" id="MFC3142910.1"/>
    </source>
</evidence>
<dbReference type="EC" id="2.3.-.-" evidence="4"/>
<dbReference type="RefSeq" id="WP_275632890.1">
    <property type="nucleotide sequence ID" value="NZ_JARGYD010000004.1"/>
</dbReference>
<evidence type="ECO:0000256" key="1">
    <source>
        <dbReference type="ARBA" id="ARBA00022679"/>
    </source>
</evidence>
<dbReference type="CDD" id="cd04301">
    <property type="entry name" value="NAT_SF"/>
    <property type="match status" value="1"/>
</dbReference>
<evidence type="ECO:0000256" key="2">
    <source>
        <dbReference type="ARBA" id="ARBA00023315"/>
    </source>
</evidence>
<organism evidence="4 5">
    <name type="scientific">Psychromarinibacter halotolerans</name>
    <dbReference type="NCBI Taxonomy" id="1775175"/>
    <lineage>
        <taxon>Bacteria</taxon>
        <taxon>Pseudomonadati</taxon>
        <taxon>Pseudomonadota</taxon>
        <taxon>Alphaproteobacteria</taxon>
        <taxon>Rhodobacterales</taxon>
        <taxon>Paracoccaceae</taxon>
        <taxon>Psychromarinibacter</taxon>
    </lineage>
</organism>
<comment type="caution">
    <text evidence="4">The sequence shown here is derived from an EMBL/GenBank/DDBJ whole genome shotgun (WGS) entry which is preliminary data.</text>
</comment>
<reference evidence="5" key="1">
    <citation type="journal article" date="2019" name="Int. J. Syst. Evol. Microbiol.">
        <title>The Global Catalogue of Microorganisms (GCM) 10K type strain sequencing project: providing services to taxonomists for standard genome sequencing and annotation.</title>
        <authorList>
            <consortium name="The Broad Institute Genomics Platform"/>
            <consortium name="The Broad Institute Genome Sequencing Center for Infectious Disease"/>
            <person name="Wu L."/>
            <person name="Ma J."/>
        </authorList>
    </citation>
    <scope>NUCLEOTIDE SEQUENCE [LARGE SCALE GENOMIC DNA]</scope>
    <source>
        <strain evidence="5">KCTC 52366</strain>
    </source>
</reference>
<dbReference type="SUPFAM" id="SSF55729">
    <property type="entry name" value="Acyl-CoA N-acyltransferases (Nat)"/>
    <property type="match status" value="1"/>
</dbReference>
<evidence type="ECO:0000259" key="3">
    <source>
        <dbReference type="PROSITE" id="PS51186"/>
    </source>
</evidence>
<gene>
    <name evidence="4" type="ORF">ACFOGP_09330</name>
</gene>
<evidence type="ECO:0000313" key="5">
    <source>
        <dbReference type="Proteomes" id="UP001595632"/>
    </source>
</evidence>
<accession>A0ABV7GSA8</accession>
<proteinExistence type="predicted"/>
<sequence length="164" mass="17616">MTIRPATEADAARIAALWNPVIRDTDITFNPVEKSDADVVAILSQRAADGHGFFVAEDGGAVEGFATYFQFRGGRGYARTMEHTVILDPAVRGRGLGRALMEAVEDHARQGGAHSIFAGVSSGNPAGIAFHAALGYREVAVLPEVGWKFGRLLDLHLMQKILTQ</sequence>
<dbReference type="PROSITE" id="PS51186">
    <property type="entry name" value="GNAT"/>
    <property type="match status" value="1"/>
</dbReference>
<feature type="domain" description="N-acetyltransferase" evidence="3">
    <location>
        <begin position="1"/>
        <end position="159"/>
    </location>
</feature>
<protein>
    <submittedName>
        <fullName evidence="4">GNAT family N-acetyltransferase</fullName>
        <ecNumber evidence="4">2.3.-.-</ecNumber>
    </submittedName>
</protein>
<keyword evidence="1 4" id="KW-0808">Transferase</keyword>
<keyword evidence="2 4" id="KW-0012">Acyltransferase</keyword>
<dbReference type="InterPro" id="IPR016181">
    <property type="entry name" value="Acyl_CoA_acyltransferase"/>
</dbReference>
<name>A0ABV7GSA8_9RHOB</name>
<dbReference type="Proteomes" id="UP001595632">
    <property type="component" value="Unassembled WGS sequence"/>
</dbReference>
<dbReference type="PANTHER" id="PTHR43072">
    <property type="entry name" value="N-ACETYLTRANSFERASE"/>
    <property type="match status" value="1"/>
</dbReference>
<dbReference type="InterPro" id="IPR000182">
    <property type="entry name" value="GNAT_dom"/>
</dbReference>
<dbReference type="PANTHER" id="PTHR43072:SF23">
    <property type="entry name" value="UPF0039 PROTEIN C11D3.02C"/>
    <property type="match status" value="1"/>
</dbReference>